<dbReference type="Proteomes" id="UP000008524">
    <property type="component" value="Chromosome 1"/>
</dbReference>
<dbReference type="PaxDb" id="5691-CAJ16578"/>
<evidence type="ECO:0000313" key="2">
    <source>
        <dbReference type="Proteomes" id="UP000008524"/>
    </source>
</evidence>
<name>Q4GYK6_TRYB2</name>
<dbReference type="EMBL" id="AL929603">
    <property type="protein sequence ID" value="CAJ16578.1"/>
    <property type="molecule type" value="Genomic_DNA"/>
</dbReference>
<proteinExistence type="predicted"/>
<dbReference type="GeneID" id="4357436"/>
<dbReference type="InParanoid" id="Q4GYK6"/>
<dbReference type="AlphaFoldDB" id="Q4GYK6"/>
<keyword evidence="2" id="KW-1185">Reference proteome</keyword>
<reference evidence="2" key="2">
    <citation type="journal article" date="2005" name="Science">
        <title>The genome of the African trypanosome Trypanosoma brucei.</title>
        <authorList>
            <person name="Berriman M."/>
            <person name="Ghedin E."/>
            <person name="Hertz-Fowler C."/>
            <person name="Blandin G."/>
            <person name="Renauld H."/>
            <person name="Bartholomeu D.C."/>
            <person name="Lennard N.J."/>
            <person name="Caler E."/>
            <person name="Hamlin N.E."/>
            <person name="Haas B."/>
            <person name="Bohme U."/>
            <person name="Hannick L."/>
            <person name="Aslett M.A."/>
            <person name="Shallom J."/>
            <person name="Marcello L."/>
            <person name="Hou L."/>
            <person name="Wickstead B."/>
            <person name="Alsmark U.C."/>
            <person name="Arrowsmith C."/>
            <person name="Atkin R.J."/>
            <person name="Barron A.J."/>
            <person name="Bringaud F."/>
            <person name="Brooks K."/>
            <person name="Carrington M."/>
            <person name="Cherevach I."/>
            <person name="Chillingworth T.J."/>
            <person name="Churcher C."/>
            <person name="Clark L.N."/>
            <person name="Corton C.H."/>
            <person name="Cronin A."/>
            <person name="Davies R.M."/>
            <person name="Doggett J."/>
            <person name="Djikeng A."/>
            <person name="Feldblyum T."/>
            <person name="Field M.C."/>
            <person name="Fraser A."/>
            <person name="Goodhead I."/>
            <person name="Hance Z."/>
            <person name="Harper D."/>
            <person name="Harris B.R."/>
            <person name="Hauser H."/>
            <person name="Hostetler J."/>
            <person name="Ivens A."/>
            <person name="Jagels K."/>
            <person name="Johnson D."/>
            <person name="Johnson J."/>
            <person name="Jones K."/>
            <person name="Kerhornou A.X."/>
            <person name="Koo H."/>
            <person name="Larke N."/>
            <person name="Landfear S."/>
            <person name="Larkin C."/>
            <person name="Leech V."/>
            <person name="Line A."/>
            <person name="Lord A."/>
            <person name="Macleod A."/>
            <person name="Mooney P.J."/>
            <person name="Moule S."/>
            <person name="Martin D.M."/>
            <person name="Morgan G.W."/>
            <person name="Mungall K."/>
            <person name="Norbertczak H."/>
            <person name="Ormond D."/>
            <person name="Pai G."/>
            <person name="Peacock C.S."/>
            <person name="Peterson J."/>
            <person name="Quail M.A."/>
            <person name="Rabbinowitsch E."/>
            <person name="Rajandream M.A."/>
            <person name="Reitter C."/>
            <person name="Salzberg S.L."/>
            <person name="Sanders M."/>
            <person name="Schobel S."/>
            <person name="Sharp S."/>
            <person name="Simmonds M."/>
            <person name="Simpson A.J."/>
            <person name="Tallon L."/>
            <person name="Turner C.M."/>
            <person name="Tait A."/>
            <person name="Tivey A.R."/>
            <person name="Van Aken S."/>
            <person name="Walker D."/>
            <person name="Wanless D."/>
            <person name="Wang S."/>
            <person name="White B."/>
            <person name="White O."/>
            <person name="Whitehead S."/>
            <person name="Woodward J."/>
            <person name="Wortman J."/>
            <person name="Adams M.D."/>
            <person name="Embley T.M."/>
            <person name="Gull K."/>
            <person name="Ullu E."/>
            <person name="Barry J.D."/>
            <person name="Fairlamb A.H."/>
            <person name="Opperdoes F."/>
            <person name="Barrell B.G."/>
            <person name="Donelson J.E."/>
            <person name="Hall N."/>
            <person name="Fraser C.M."/>
            <person name="Melville S.E."/>
            <person name="El-Sayed N.M."/>
        </authorList>
    </citation>
    <scope>NUCLEOTIDE SEQUENCE [LARGE SCALE GENOMIC DNA]</scope>
    <source>
        <strain evidence="2">927/4 GUTat10.1</strain>
    </source>
</reference>
<gene>
    <name evidence="1" type="ORF">TB927.1.3680</name>
</gene>
<reference evidence="1 2" key="1">
    <citation type="journal article" date="2003" name="Nucleic Acids Res.">
        <title>The DNA sequence of chromosome I of an African trypanosome: gene content, chromosome organisation, recombination and polymorphism.</title>
        <authorList>
            <person name="Hall N."/>
            <person name="Berriman M."/>
            <person name="Lennard N.J."/>
            <person name="Harris B.R."/>
            <person name="Hertz-Fowler C."/>
            <person name="Bart-Delabesse E.N."/>
            <person name="Gerrare C.S."/>
            <person name="Atkin R.J."/>
            <person name="Barron A.J."/>
            <person name="Bowman S."/>
            <person name="Bray-Allen S.P."/>
            <person name="Bringaud F."/>
            <person name="Clark L.N."/>
            <person name="Corton C.H."/>
            <person name="Cronin A."/>
            <person name="Davies R."/>
            <person name="Doggett J."/>
            <person name="Fraser A."/>
            <person name="Gruter E."/>
            <person name="Hall S."/>
            <person name="Harper A.D."/>
            <person name="Kay M.P."/>
            <person name="Leech V."/>
            <person name="Mayes R."/>
            <person name="Price C."/>
            <person name="Quail M.A."/>
            <person name="Rabbinowitch E."/>
            <person name="Reitter C."/>
            <person name="Rutherford K."/>
            <person name="Sasse J."/>
            <person name="Sharp S."/>
            <person name="Shownkeen R."/>
            <person name="Macleod A."/>
            <person name="Taylor S."/>
            <person name="Tweedie A."/>
            <person name="Turner C.M.R."/>
            <person name="Tait A."/>
            <person name="Gull K."/>
            <person name="Barrell B."/>
            <person name="Melville S.E."/>
        </authorList>
    </citation>
    <scope>NUCLEOTIDE SEQUENCE [LARGE SCALE GENOMIC DNA]</scope>
    <source>
        <strain evidence="1 2">927/4 GUTat10.1</strain>
    </source>
</reference>
<dbReference type="KEGG" id="tbr:TB927.1.3680"/>
<protein>
    <submittedName>
        <fullName evidence="1">Uncharacterized protein</fullName>
    </submittedName>
</protein>
<accession>Q4GYK6</accession>
<sequence length="86" mass="9804">MLQNMSNILDRTCWSCFFFFLKRKYSYMRRGTSTYPTTGCPLKKHEGGSHCPRARNWTASAGDIVGNGRRAEVGLARLKSAFFFVT</sequence>
<evidence type="ECO:0000313" key="1">
    <source>
        <dbReference type="EMBL" id="CAJ16578.1"/>
    </source>
</evidence>
<dbReference type="RefSeq" id="XP_001219065.1">
    <property type="nucleotide sequence ID" value="XM_001219064.1"/>
</dbReference>
<organism evidence="1 2">
    <name type="scientific">Trypanosoma brucei brucei (strain 927/4 GUTat10.1)</name>
    <dbReference type="NCBI Taxonomy" id="185431"/>
    <lineage>
        <taxon>Eukaryota</taxon>
        <taxon>Discoba</taxon>
        <taxon>Euglenozoa</taxon>
        <taxon>Kinetoplastea</taxon>
        <taxon>Metakinetoplastina</taxon>
        <taxon>Trypanosomatida</taxon>
        <taxon>Trypanosomatidae</taxon>
        <taxon>Trypanosoma</taxon>
    </lineage>
</organism>